<dbReference type="Proteomes" id="UP000054538">
    <property type="component" value="Unassembled WGS sequence"/>
</dbReference>
<keyword evidence="2" id="KW-1185">Reference proteome</keyword>
<reference evidence="2" key="2">
    <citation type="submission" date="2015-01" db="EMBL/GenBank/DDBJ databases">
        <title>Evolutionary Origins and Diversification of the Mycorrhizal Mutualists.</title>
        <authorList>
            <consortium name="DOE Joint Genome Institute"/>
            <consortium name="Mycorrhizal Genomics Consortium"/>
            <person name="Kohler A."/>
            <person name="Kuo A."/>
            <person name="Nagy L.G."/>
            <person name="Floudas D."/>
            <person name="Copeland A."/>
            <person name="Barry K.W."/>
            <person name="Cichocki N."/>
            <person name="Veneault-Fourrey C."/>
            <person name="LaButti K."/>
            <person name="Lindquist E.A."/>
            <person name="Lipzen A."/>
            <person name="Lundell T."/>
            <person name="Morin E."/>
            <person name="Murat C."/>
            <person name="Riley R."/>
            <person name="Ohm R."/>
            <person name="Sun H."/>
            <person name="Tunlid A."/>
            <person name="Henrissat B."/>
            <person name="Grigoriev I.V."/>
            <person name="Hibbett D.S."/>
            <person name="Martin F."/>
        </authorList>
    </citation>
    <scope>NUCLEOTIDE SEQUENCE [LARGE SCALE GENOMIC DNA]</scope>
    <source>
        <strain evidence="2">Ve08.2h10</strain>
    </source>
</reference>
<name>A0A0D0DML3_9AGAM</name>
<reference evidence="1 2" key="1">
    <citation type="submission" date="2014-04" db="EMBL/GenBank/DDBJ databases">
        <authorList>
            <consortium name="DOE Joint Genome Institute"/>
            <person name="Kuo A."/>
            <person name="Kohler A."/>
            <person name="Jargeat P."/>
            <person name="Nagy L.G."/>
            <person name="Floudas D."/>
            <person name="Copeland A."/>
            <person name="Barry K.W."/>
            <person name="Cichocki N."/>
            <person name="Veneault-Fourrey C."/>
            <person name="LaButti K."/>
            <person name="Lindquist E.A."/>
            <person name="Lipzen A."/>
            <person name="Lundell T."/>
            <person name="Morin E."/>
            <person name="Murat C."/>
            <person name="Sun H."/>
            <person name="Tunlid A."/>
            <person name="Henrissat B."/>
            <person name="Grigoriev I.V."/>
            <person name="Hibbett D.S."/>
            <person name="Martin F."/>
            <person name="Nordberg H.P."/>
            <person name="Cantor M.N."/>
            <person name="Hua S.X."/>
        </authorList>
    </citation>
    <scope>NUCLEOTIDE SEQUENCE [LARGE SCALE GENOMIC DNA]</scope>
    <source>
        <strain evidence="1 2">Ve08.2h10</strain>
    </source>
</reference>
<organism evidence="1 2">
    <name type="scientific">Paxillus rubicundulus Ve08.2h10</name>
    <dbReference type="NCBI Taxonomy" id="930991"/>
    <lineage>
        <taxon>Eukaryota</taxon>
        <taxon>Fungi</taxon>
        <taxon>Dikarya</taxon>
        <taxon>Basidiomycota</taxon>
        <taxon>Agaricomycotina</taxon>
        <taxon>Agaricomycetes</taxon>
        <taxon>Agaricomycetidae</taxon>
        <taxon>Boletales</taxon>
        <taxon>Paxilineae</taxon>
        <taxon>Paxillaceae</taxon>
        <taxon>Paxillus</taxon>
    </lineage>
</organism>
<dbReference type="InParanoid" id="A0A0D0DML3"/>
<dbReference type="AlphaFoldDB" id="A0A0D0DML3"/>
<dbReference type="HOGENOM" id="CLU_2097599_0_0_1"/>
<protein>
    <submittedName>
        <fullName evidence="1">Uncharacterized protein</fullName>
    </submittedName>
</protein>
<sequence>MKGVHLGRKMSMHGLECARFRTPCQLPAAQVAISRPLRHSTSSPEETPSTAMPCLVLVLCLPYLRAWRKLPSHHQPNSIKPSFHRPDHNSRSHRINIAQNRQGQGSLNKGACDMNQ</sequence>
<accession>A0A0D0DML3</accession>
<gene>
    <name evidence="1" type="ORF">PAXRUDRAFT_822146</name>
</gene>
<proteinExistence type="predicted"/>
<dbReference type="EMBL" id="KN824845">
    <property type="protein sequence ID" value="KIK99967.1"/>
    <property type="molecule type" value="Genomic_DNA"/>
</dbReference>
<evidence type="ECO:0000313" key="2">
    <source>
        <dbReference type="Proteomes" id="UP000054538"/>
    </source>
</evidence>
<evidence type="ECO:0000313" key="1">
    <source>
        <dbReference type="EMBL" id="KIK99967.1"/>
    </source>
</evidence>